<name>A0A8K0NGP0_9HYPO</name>
<dbReference type="InterPro" id="IPR042184">
    <property type="entry name" value="YqeY/Aim41_N"/>
</dbReference>
<protein>
    <recommendedName>
        <fullName evidence="1">Altered inheritance of mitochondria protein 41</fullName>
    </recommendedName>
</protein>
<reference evidence="3" key="1">
    <citation type="journal article" date="2020" name="bioRxiv">
        <title>Whole genome comparisons of ergot fungi reveals the divergence and evolution of species within the genus Claviceps are the result of varying mechanisms driving genome evolution and host range expansion.</title>
        <authorList>
            <person name="Wyka S.A."/>
            <person name="Mondo S.J."/>
            <person name="Liu M."/>
            <person name="Dettman J."/>
            <person name="Nalam V."/>
            <person name="Broders K.D."/>
        </authorList>
    </citation>
    <scope>NUCLEOTIDE SEQUENCE</scope>
    <source>
        <strain evidence="3">CCC 489</strain>
    </source>
</reference>
<dbReference type="Gene3D" id="1.10.1510.10">
    <property type="entry name" value="Uncharacterised protein YqeY/AIM41 PF09424, N-terminal domain"/>
    <property type="match status" value="1"/>
</dbReference>
<keyword evidence="4" id="KW-1185">Reference proteome</keyword>
<dbReference type="PANTHER" id="PTHR28055">
    <property type="entry name" value="ALTERED INHERITANCE OF MITOCHONDRIA PROTEIN 41, MITOCHONDRIAL"/>
    <property type="match status" value="1"/>
</dbReference>
<dbReference type="InterPro" id="IPR003789">
    <property type="entry name" value="Asn/Gln_tRNA_amidoTrase-B-like"/>
</dbReference>
<feature type="region of interest" description="Disordered" evidence="2">
    <location>
        <begin position="20"/>
        <end position="47"/>
    </location>
</feature>
<comment type="subcellular location">
    <subcellularLocation>
        <location evidence="1">Mitochondrion</location>
    </subcellularLocation>
</comment>
<comment type="similarity">
    <text evidence="1">Belongs to the AIM41 family.</text>
</comment>
<dbReference type="SUPFAM" id="SSF89095">
    <property type="entry name" value="GatB/YqeY motif"/>
    <property type="match status" value="1"/>
</dbReference>
<dbReference type="EMBL" id="SRPY01000667">
    <property type="protein sequence ID" value="KAG5919501.1"/>
    <property type="molecule type" value="Genomic_DNA"/>
</dbReference>
<evidence type="ECO:0000313" key="3">
    <source>
        <dbReference type="EMBL" id="KAG5919501.1"/>
    </source>
</evidence>
<dbReference type="AlphaFoldDB" id="A0A8K0NGP0"/>
<evidence type="ECO:0000313" key="4">
    <source>
        <dbReference type="Proteomes" id="UP000811619"/>
    </source>
</evidence>
<evidence type="ECO:0000256" key="2">
    <source>
        <dbReference type="SAM" id="MobiDB-lite"/>
    </source>
</evidence>
<feature type="compositionally biased region" description="Low complexity" evidence="2">
    <location>
        <begin position="22"/>
        <end position="47"/>
    </location>
</feature>
<accession>A0A8K0NGP0</accession>
<proteinExistence type="inferred from homology"/>
<dbReference type="InterPro" id="IPR019004">
    <property type="entry name" value="YqeY/Aim41"/>
</dbReference>
<dbReference type="Proteomes" id="UP000811619">
    <property type="component" value="Unassembled WGS sequence"/>
</dbReference>
<gene>
    <name evidence="1" type="primary">AIM41</name>
    <name evidence="3" type="ORF">E4U42_006494</name>
</gene>
<sequence>MPTTRLLSALRRPQHIRIPHAPLSSTLTPPSSRCYSATTTPPEDATPPYLQKIKAELKTAMRAKDTPRLSVVRAILSANVNASKTPKPIRTDADLVRLMRRLQKSAQDAIADAKAAGRDEIITKENEQVRILDEYIANSGVETFGEAQITKLIRYNLRTLRKDGLSDGAILGIMMGRMRAALQDKDVDWRLVERLFKEVTAQ</sequence>
<keyword evidence="1" id="KW-0496">Mitochondrion</keyword>
<evidence type="ECO:0000256" key="1">
    <source>
        <dbReference type="RuleBase" id="RU365099"/>
    </source>
</evidence>
<dbReference type="PANTHER" id="PTHR28055:SF1">
    <property type="entry name" value="ALTERED INHERITANCE OF MITOCHONDRIA PROTEIN 41, MITOCHONDRIAL"/>
    <property type="match status" value="1"/>
</dbReference>
<dbReference type="Pfam" id="PF09424">
    <property type="entry name" value="YqeY"/>
    <property type="match status" value="1"/>
</dbReference>
<dbReference type="GO" id="GO:0016884">
    <property type="term" value="F:carbon-nitrogen ligase activity, with glutamine as amido-N-donor"/>
    <property type="evidence" value="ECO:0007669"/>
    <property type="project" value="UniProtKB-UniRule"/>
</dbReference>
<dbReference type="GO" id="GO:0005739">
    <property type="term" value="C:mitochondrion"/>
    <property type="evidence" value="ECO:0007669"/>
    <property type="project" value="UniProtKB-SubCell"/>
</dbReference>
<dbReference type="OrthoDB" id="538640at2759"/>
<comment type="caution">
    <text evidence="3">The sequence shown here is derived from an EMBL/GenBank/DDBJ whole genome shotgun (WGS) entry which is preliminary data.</text>
</comment>
<organism evidence="3 4">
    <name type="scientific">Claviceps africana</name>
    <dbReference type="NCBI Taxonomy" id="83212"/>
    <lineage>
        <taxon>Eukaryota</taxon>
        <taxon>Fungi</taxon>
        <taxon>Dikarya</taxon>
        <taxon>Ascomycota</taxon>
        <taxon>Pezizomycotina</taxon>
        <taxon>Sordariomycetes</taxon>
        <taxon>Hypocreomycetidae</taxon>
        <taxon>Hypocreales</taxon>
        <taxon>Clavicipitaceae</taxon>
        <taxon>Claviceps</taxon>
    </lineage>
</organism>